<dbReference type="EMBL" id="CP036262">
    <property type="protein sequence ID" value="QDS95201.1"/>
    <property type="molecule type" value="Genomic_DNA"/>
</dbReference>
<dbReference type="InterPro" id="IPR043519">
    <property type="entry name" value="NT_sf"/>
</dbReference>
<dbReference type="AlphaFoldDB" id="A0A517MJY2"/>
<dbReference type="PANTHER" id="PTHR34822">
    <property type="entry name" value="GRPB DOMAIN PROTEIN (AFU_ORTHOLOGUE AFUA_1G01530)"/>
    <property type="match status" value="1"/>
</dbReference>
<keyword evidence="2" id="KW-1185">Reference proteome</keyword>
<dbReference type="KEGG" id="rml:FF011L_39940"/>
<gene>
    <name evidence="1" type="ORF">FF011L_39940</name>
</gene>
<evidence type="ECO:0000313" key="1">
    <source>
        <dbReference type="EMBL" id="QDS95201.1"/>
    </source>
</evidence>
<proteinExistence type="predicted"/>
<reference evidence="1 2" key="1">
    <citation type="submission" date="2019-02" db="EMBL/GenBank/DDBJ databases">
        <title>Deep-cultivation of Planctomycetes and their phenomic and genomic characterization uncovers novel biology.</title>
        <authorList>
            <person name="Wiegand S."/>
            <person name="Jogler M."/>
            <person name="Boedeker C."/>
            <person name="Pinto D."/>
            <person name="Vollmers J."/>
            <person name="Rivas-Marin E."/>
            <person name="Kohn T."/>
            <person name="Peeters S.H."/>
            <person name="Heuer A."/>
            <person name="Rast P."/>
            <person name="Oberbeckmann S."/>
            <person name="Bunk B."/>
            <person name="Jeske O."/>
            <person name="Meyerdierks A."/>
            <person name="Storesund J.E."/>
            <person name="Kallscheuer N."/>
            <person name="Luecker S."/>
            <person name="Lage O.M."/>
            <person name="Pohl T."/>
            <person name="Merkel B.J."/>
            <person name="Hornburger P."/>
            <person name="Mueller R.-W."/>
            <person name="Bruemmer F."/>
            <person name="Labrenz M."/>
            <person name="Spormann A.M."/>
            <person name="Op den Camp H."/>
            <person name="Overmann J."/>
            <person name="Amann R."/>
            <person name="Jetten M.S.M."/>
            <person name="Mascher T."/>
            <person name="Medema M.H."/>
            <person name="Devos D.P."/>
            <person name="Kaster A.-K."/>
            <person name="Ovreas L."/>
            <person name="Rohde M."/>
            <person name="Galperin M.Y."/>
            <person name="Jogler C."/>
        </authorList>
    </citation>
    <scope>NUCLEOTIDE SEQUENCE [LARGE SCALE GENOMIC DNA]</scope>
    <source>
        <strain evidence="1 2">FF011L</strain>
    </source>
</reference>
<dbReference type="Gene3D" id="3.30.460.10">
    <property type="entry name" value="Beta Polymerase, domain 2"/>
    <property type="match status" value="1"/>
</dbReference>
<dbReference type="PANTHER" id="PTHR34822:SF1">
    <property type="entry name" value="GRPB FAMILY PROTEIN"/>
    <property type="match status" value="1"/>
</dbReference>
<dbReference type="InterPro" id="IPR007344">
    <property type="entry name" value="GrpB/CoaE"/>
</dbReference>
<dbReference type="Proteomes" id="UP000320672">
    <property type="component" value="Chromosome"/>
</dbReference>
<dbReference type="SUPFAM" id="SSF81301">
    <property type="entry name" value="Nucleotidyltransferase"/>
    <property type="match status" value="1"/>
</dbReference>
<dbReference type="GO" id="GO:0016301">
    <property type="term" value="F:kinase activity"/>
    <property type="evidence" value="ECO:0007669"/>
    <property type="project" value="UniProtKB-KW"/>
</dbReference>
<name>A0A517MJY2_9BACT</name>
<dbReference type="Pfam" id="PF04229">
    <property type="entry name" value="GrpB"/>
    <property type="match status" value="1"/>
</dbReference>
<organism evidence="1 2">
    <name type="scientific">Roseimaritima multifibrata</name>
    <dbReference type="NCBI Taxonomy" id="1930274"/>
    <lineage>
        <taxon>Bacteria</taxon>
        <taxon>Pseudomonadati</taxon>
        <taxon>Planctomycetota</taxon>
        <taxon>Planctomycetia</taxon>
        <taxon>Pirellulales</taxon>
        <taxon>Pirellulaceae</taxon>
        <taxon>Roseimaritima</taxon>
    </lineage>
</organism>
<sequence>MSLPVRLSHYDPSWRQEFEQTRSSILMSCSGWVQSVEHIGGTAIPGLIAQAIVDCVAGVVAPEGLEAASTAIEGLNYRREKLPTWVDDGILFTKPRHGPTTHRIFLTRIDSPLWSRVLRVRDWLREHPEVAYRFEDAKVKQWKAAGGDPCRYAHAKAIFFAHLEDQIHTTG</sequence>
<keyword evidence="1" id="KW-0808">Transferase</keyword>
<accession>A0A517MJY2</accession>
<protein>
    <submittedName>
        <fullName evidence="1">Dephospho-CoA kinase/protein folding accessory domain-containing protein</fullName>
    </submittedName>
</protein>
<keyword evidence="1" id="KW-0418">Kinase</keyword>
<dbReference type="OrthoDB" id="9799092at2"/>
<evidence type="ECO:0000313" key="2">
    <source>
        <dbReference type="Proteomes" id="UP000320672"/>
    </source>
</evidence>
<dbReference type="RefSeq" id="WP_145353195.1">
    <property type="nucleotide sequence ID" value="NZ_CP036262.1"/>
</dbReference>